<evidence type="ECO:0000256" key="6">
    <source>
        <dbReference type="ARBA" id="ARBA00023136"/>
    </source>
</evidence>
<dbReference type="Proteomes" id="UP000215999">
    <property type="component" value="Unassembled WGS sequence"/>
</dbReference>
<evidence type="ECO:0000259" key="10">
    <source>
        <dbReference type="Pfam" id="PF03895"/>
    </source>
</evidence>
<accession>A0ABX4FZ77</accession>
<keyword evidence="4" id="KW-0812">Transmembrane</keyword>
<reference evidence="11 12" key="1">
    <citation type="journal article" date="2016" name="Antonie Van Leeuwenhoek">
        <title>Photobacterium sanguinicancri sp. nov. isolated from marine animals.</title>
        <authorList>
            <person name="Gomez-Gil B."/>
            <person name="Roque A."/>
            <person name="Rotllant G."/>
            <person name="Romalde J.L."/>
            <person name="Doce A."/>
            <person name="Eggermont M."/>
            <person name="Defoirdt T."/>
        </authorList>
    </citation>
    <scope>NUCLEOTIDE SEQUENCE [LARGE SCALE GENOMIC DNA]</scope>
    <source>
        <strain evidence="11 12">CAIM 1827</strain>
    </source>
</reference>
<evidence type="ECO:0000256" key="9">
    <source>
        <dbReference type="SAM" id="SignalP"/>
    </source>
</evidence>
<proteinExistence type="predicted"/>
<dbReference type="EMBL" id="NOIF01000047">
    <property type="protein sequence ID" value="OZS44149.1"/>
    <property type="molecule type" value="Genomic_DNA"/>
</dbReference>
<dbReference type="InterPro" id="IPR045584">
    <property type="entry name" value="Pilin-like"/>
</dbReference>
<comment type="subcellular location">
    <subcellularLocation>
        <location evidence="2">Cell outer membrane</location>
    </subcellularLocation>
    <subcellularLocation>
        <location evidence="1">Cell surface</location>
    </subcellularLocation>
</comment>
<evidence type="ECO:0000256" key="3">
    <source>
        <dbReference type="ARBA" id="ARBA00022452"/>
    </source>
</evidence>
<evidence type="ECO:0000256" key="2">
    <source>
        <dbReference type="ARBA" id="ARBA00004442"/>
    </source>
</evidence>
<dbReference type="Gene3D" id="3.30.1300.30">
    <property type="entry name" value="GSPII I/J protein-like"/>
    <property type="match status" value="1"/>
</dbReference>
<feature type="domain" description="Trimeric autotransporter adhesin YadA-like C-terminal membrane anchor" evidence="10">
    <location>
        <begin position="198"/>
        <end position="258"/>
    </location>
</feature>
<keyword evidence="12" id="KW-1185">Reference proteome</keyword>
<evidence type="ECO:0000313" key="12">
    <source>
        <dbReference type="Proteomes" id="UP000215999"/>
    </source>
</evidence>
<feature type="chain" id="PRO_5045776008" description="Trimeric autotransporter adhesin YadA-like C-terminal membrane anchor domain-containing protein" evidence="9">
    <location>
        <begin position="21"/>
        <end position="259"/>
    </location>
</feature>
<protein>
    <recommendedName>
        <fullName evidence="10">Trimeric autotransporter adhesin YadA-like C-terminal membrane anchor domain-containing protein</fullName>
    </recommendedName>
</protein>
<name>A0ABX4FZ77_9GAMM</name>
<feature type="signal peptide" evidence="9">
    <location>
        <begin position="1"/>
        <end position="20"/>
    </location>
</feature>
<evidence type="ECO:0000256" key="8">
    <source>
        <dbReference type="SAM" id="MobiDB-lite"/>
    </source>
</evidence>
<sequence>MKKPVIAISLATLFSTTAMAASISQPIATEPSHPIEIERPVNPIEQIPSNPIEVERPVNPIEPTPSNPIEVQPEHPDLPMKPTNPIEQAPTNPIQPGPSNPIEIPPEHPIEVEKPTQPIEGQPENPIELPPVHPIEPEIDPEFGVQPKSNESVRIDNLEKTFNDFAEETNRRFSEVDEQMNGIRAGLHAVTNARPYVATGEFAMGAGVGFSGSKEAIALGGAYGINSQLSVSGTFHYETSGKYSSSDVAGGVGVQYRFK</sequence>
<keyword evidence="7" id="KW-0998">Cell outer membrane</keyword>
<dbReference type="InterPro" id="IPR005594">
    <property type="entry name" value="YadA_C"/>
</dbReference>
<dbReference type="SUPFAM" id="SSF54523">
    <property type="entry name" value="Pili subunits"/>
    <property type="match status" value="1"/>
</dbReference>
<feature type="region of interest" description="Disordered" evidence="8">
    <location>
        <begin position="48"/>
        <end position="74"/>
    </location>
</feature>
<keyword evidence="5 9" id="KW-0732">Signal</keyword>
<evidence type="ECO:0000256" key="1">
    <source>
        <dbReference type="ARBA" id="ARBA00004241"/>
    </source>
</evidence>
<keyword evidence="6" id="KW-0472">Membrane</keyword>
<evidence type="ECO:0000313" key="11">
    <source>
        <dbReference type="EMBL" id="OZS44149.1"/>
    </source>
</evidence>
<keyword evidence="3" id="KW-1134">Transmembrane beta strand</keyword>
<evidence type="ECO:0000256" key="4">
    <source>
        <dbReference type="ARBA" id="ARBA00022692"/>
    </source>
</evidence>
<organism evidence="11 12">
    <name type="scientific">Photobacterium sanguinicancri</name>
    <dbReference type="NCBI Taxonomy" id="875932"/>
    <lineage>
        <taxon>Bacteria</taxon>
        <taxon>Pseudomonadati</taxon>
        <taxon>Pseudomonadota</taxon>
        <taxon>Gammaproteobacteria</taxon>
        <taxon>Vibrionales</taxon>
        <taxon>Vibrionaceae</taxon>
        <taxon>Photobacterium</taxon>
    </lineage>
</organism>
<comment type="caution">
    <text evidence="11">The sequence shown here is derived from an EMBL/GenBank/DDBJ whole genome shotgun (WGS) entry which is preliminary data.</text>
</comment>
<evidence type="ECO:0000256" key="7">
    <source>
        <dbReference type="ARBA" id="ARBA00023237"/>
    </source>
</evidence>
<gene>
    <name evidence="11" type="ORF">ASV53_09510</name>
</gene>
<evidence type="ECO:0000256" key="5">
    <source>
        <dbReference type="ARBA" id="ARBA00022729"/>
    </source>
</evidence>
<dbReference type="Pfam" id="PF03895">
    <property type="entry name" value="YadA_anchor"/>
    <property type="match status" value="1"/>
</dbReference>